<dbReference type="GO" id="GO:0016491">
    <property type="term" value="F:oxidoreductase activity"/>
    <property type="evidence" value="ECO:0007669"/>
    <property type="project" value="InterPro"/>
</dbReference>
<dbReference type="InterPro" id="IPR011032">
    <property type="entry name" value="GroES-like_sf"/>
</dbReference>
<keyword evidence="3" id="KW-1185">Reference proteome</keyword>
<dbReference type="InterPro" id="IPR050700">
    <property type="entry name" value="YIM1/Zinc_Alcohol_DH_Fams"/>
</dbReference>
<feature type="domain" description="Enoyl reductase (ER)" evidence="1">
    <location>
        <begin position="11"/>
        <end position="315"/>
    </location>
</feature>
<sequence>MKAAWIADAAGGDLSIRVGETDAPAHAEDRLLVNIDAVGLTFGEPAWVTNGTLALPDGSKRPLPVIIGHEFAGRVAHVGAATSGFAVGDRVVGLIDFWRNGAAAEQASVLSGEITGLPDAVSAVEAATLPIGALTAWQALFDFAALKAGETVLIHGGAGAVGTFAIQIAKGIGARVIATARGGEATGLCRELGADVVIDTTAERFEDVAGPVDVVFDTVGHDLLERSWQFVRPGARLVTISGEAEDAPSPERAKQLGIEAFWFIVKPDPAQLAEIVRWVADGRITVQVDRAYRLDEARQAFLEADSRAKRGKTVLTV</sequence>
<dbReference type="OrthoDB" id="9780520at2"/>
<reference evidence="3" key="1">
    <citation type="submission" date="2016-09" db="EMBL/GenBank/DDBJ databases">
        <authorList>
            <person name="Lysoe E."/>
        </authorList>
    </citation>
    <scope>NUCLEOTIDE SEQUENCE [LARGE SCALE GENOMIC DNA]</scope>
    <source>
        <strain evidence="3">LJ96T</strain>
    </source>
</reference>
<dbReference type="InterPro" id="IPR013154">
    <property type="entry name" value="ADH-like_N"/>
</dbReference>
<dbReference type="Gene3D" id="3.90.180.10">
    <property type="entry name" value="Medium-chain alcohol dehydrogenases, catalytic domain"/>
    <property type="match status" value="1"/>
</dbReference>
<dbReference type="SUPFAM" id="SSF50129">
    <property type="entry name" value="GroES-like"/>
    <property type="match status" value="1"/>
</dbReference>
<dbReference type="SMART" id="SM00829">
    <property type="entry name" value="PKS_ER"/>
    <property type="match status" value="1"/>
</dbReference>
<dbReference type="AlphaFoldDB" id="A0A1L3EVG1"/>
<dbReference type="InterPro" id="IPR036291">
    <property type="entry name" value="NAD(P)-bd_dom_sf"/>
</dbReference>
<evidence type="ECO:0000313" key="2">
    <source>
        <dbReference type="EMBL" id="APG05024.1"/>
    </source>
</evidence>
<dbReference type="SUPFAM" id="SSF51735">
    <property type="entry name" value="NAD(P)-binding Rossmann-fold domains"/>
    <property type="match status" value="1"/>
</dbReference>
<dbReference type="Pfam" id="PF13602">
    <property type="entry name" value="ADH_zinc_N_2"/>
    <property type="match status" value="1"/>
</dbReference>
<protein>
    <recommendedName>
        <fullName evidence="1">Enoyl reductase (ER) domain-containing protein</fullName>
    </recommendedName>
</protein>
<organism evidence="2 3">
    <name type="scientific">Luteibacter rhizovicinus DSM 16549</name>
    <dbReference type="NCBI Taxonomy" id="1440763"/>
    <lineage>
        <taxon>Bacteria</taxon>
        <taxon>Pseudomonadati</taxon>
        <taxon>Pseudomonadota</taxon>
        <taxon>Gammaproteobacteria</taxon>
        <taxon>Lysobacterales</taxon>
        <taxon>Rhodanobacteraceae</taxon>
        <taxon>Luteibacter</taxon>
    </lineage>
</organism>
<proteinExistence type="predicted"/>
<evidence type="ECO:0000313" key="3">
    <source>
        <dbReference type="Proteomes" id="UP000182987"/>
    </source>
</evidence>
<dbReference type="InterPro" id="IPR020843">
    <property type="entry name" value="ER"/>
</dbReference>
<evidence type="ECO:0000259" key="1">
    <source>
        <dbReference type="SMART" id="SM00829"/>
    </source>
</evidence>
<accession>A0A1L3EVG1</accession>
<dbReference type="RefSeq" id="WP_071924990.1">
    <property type="nucleotide sequence ID" value="NZ_CP017480.1"/>
</dbReference>
<dbReference type="Pfam" id="PF08240">
    <property type="entry name" value="ADH_N"/>
    <property type="match status" value="1"/>
</dbReference>
<dbReference type="PANTHER" id="PTHR11695:SF294">
    <property type="entry name" value="RETICULON-4-INTERACTING PROTEIN 1, MITOCHONDRIAL"/>
    <property type="match status" value="1"/>
</dbReference>
<dbReference type="STRING" id="1440763.BJI69_14720"/>
<gene>
    <name evidence="2" type="ORF">BJI69_14720</name>
</gene>
<dbReference type="PANTHER" id="PTHR11695">
    <property type="entry name" value="ALCOHOL DEHYDROGENASE RELATED"/>
    <property type="match status" value="1"/>
</dbReference>
<dbReference type="EMBL" id="CP017480">
    <property type="protein sequence ID" value="APG05024.1"/>
    <property type="molecule type" value="Genomic_DNA"/>
</dbReference>
<name>A0A1L3EVG1_9GAMM</name>
<dbReference type="KEGG" id="lrz:BJI69_14720"/>
<dbReference type="Gene3D" id="3.40.50.720">
    <property type="entry name" value="NAD(P)-binding Rossmann-like Domain"/>
    <property type="match status" value="1"/>
</dbReference>
<dbReference type="Proteomes" id="UP000182987">
    <property type="component" value="Chromosome"/>
</dbReference>
<dbReference type="CDD" id="cd05289">
    <property type="entry name" value="MDR_like_2"/>
    <property type="match status" value="1"/>
</dbReference>